<evidence type="ECO:0000313" key="2">
    <source>
        <dbReference type="EMBL" id="BCI54478.1"/>
    </source>
</evidence>
<sequence>MHTDEIWSHIDAERADLADFLATLNDRQWATPSACAGWTVRDVAAHLTQSTTHWARLSLELMRSGFRFNAMVARTATEDRRGPDELVAALRAMAGVRRRPPGTTVADPLTDVLVHGQDIAIPLGVDRPMPVAAAVVAAHRLWTMGFPYHARRRFAGVALQATDADFAVGDGRLVTAPIRDIVLALSGRNSAVLPRV</sequence>
<organism evidence="2 3">
    <name type="scientific">Mycolicibacterium litorale</name>
    <dbReference type="NCBI Taxonomy" id="758802"/>
    <lineage>
        <taxon>Bacteria</taxon>
        <taxon>Bacillati</taxon>
        <taxon>Actinomycetota</taxon>
        <taxon>Actinomycetes</taxon>
        <taxon>Mycobacteriales</taxon>
        <taxon>Mycobacteriaceae</taxon>
        <taxon>Mycolicibacterium</taxon>
    </lineage>
</organism>
<evidence type="ECO:0000259" key="1">
    <source>
        <dbReference type="Pfam" id="PF11716"/>
    </source>
</evidence>
<dbReference type="InterPro" id="IPR034660">
    <property type="entry name" value="DinB/YfiT-like"/>
</dbReference>
<evidence type="ECO:0000313" key="3">
    <source>
        <dbReference type="Proteomes" id="UP000515734"/>
    </source>
</evidence>
<name>A0A6S6PEI1_9MYCO</name>
<dbReference type="InterPro" id="IPR024344">
    <property type="entry name" value="MDMPI_metal-binding"/>
</dbReference>
<dbReference type="RefSeq" id="WP_185292393.1">
    <property type="nucleotide sequence ID" value="NZ_AP023287.1"/>
</dbReference>
<accession>A0A6S6PEI1</accession>
<reference evidence="2 3" key="1">
    <citation type="submission" date="2020-07" db="EMBL/GenBank/DDBJ databases">
        <title>Complete genome sequence of Mycolicibacterium litorale like strain isolated from cardiac implantable electronic device infection.</title>
        <authorList>
            <person name="Fukano H."/>
            <person name="Miyama H."/>
            <person name="Hoshino Y."/>
        </authorList>
    </citation>
    <scope>NUCLEOTIDE SEQUENCE [LARGE SCALE GENOMIC DNA]</scope>
    <source>
        <strain evidence="2 3">NIIDNTM18</strain>
    </source>
</reference>
<feature type="domain" description="Mycothiol-dependent maleylpyruvate isomerase metal-binding" evidence="1">
    <location>
        <begin position="11"/>
        <end position="97"/>
    </location>
</feature>
<protein>
    <recommendedName>
        <fullName evidence="1">Mycothiol-dependent maleylpyruvate isomerase metal-binding domain-containing protein</fullName>
    </recommendedName>
</protein>
<dbReference type="GO" id="GO:0046872">
    <property type="term" value="F:metal ion binding"/>
    <property type="evidence" value="ECO:0007669"/>
    <property type="project" value="InterPro"/>
</dbReference>
<proteinExistence type="predicted"/>
<dbReference type="EMBL" id="AP023287">
    <property type="protein sequence ID" value="BCI54478.1"/>
    <property type="molecule type" value="Genomic_DNA"/>
</dbReference>
<dbReference type="NCBIfam" id="TIGR03083">
    <property type="entry name" value="maleylpyruvate isomerase family mycothiol-dependent enzyme"/>
    <property type="match status" value="1"/>
</dbReference>
<dbReference type="InterPro" id="IPR017517">
    <property type="entry name" value="Maleyloyr_isom"/>
</dbReference>
<dbReference type="Proteomes" id="UP000515734">
    <property type="component" value="Chromosome"/>
</dbReference>
<gene>
    <name evidence="2" type="ORF">NIIDNTM18_37560</name>
</gene>
<dbReference type="SUPFAM" id="SSF109854">
    <property type="entry name" value="DinB/YfiT-like putative metalloenzymes"/>
    <property type="match status" value="1"/>
</dbReference>
<dbReference type="Pfam" id="PF11716">
    <property type="entry name" value="MDMPI_N"/>
    <property type="match status" value="1"/>
</dbReference>
<dbReference type="Gene3D" id="1.20.120.450">
    <property type="entry name" value="dinb family like domain"/>
    <property type="match status" value="1"/>
</dbReference>
<dbReference type="AlphaFoldDB" id="A0A6S6PEI1"/>